<feature type="compositionally biased region" description="Polar residues" evidence="1">
    <location>
        <begin position="43"/>
        <end position="54"/>
    </location>
</feature>
<feature type="compositionally biased region" description="Low complexity" evidence="1">
    <location>
        <begin position="67"/>
        <end position="83"/>
    </location>
</feature>
<evidence type="ECO:0000313" key="4">
    <source>
        <dbReference type="Proteomes" id="UP000321393"/>
    </source>
</evidence>
<reference evidence="3 4" key="1">
    <citation type="submission" date="2019-08" db="EMBL/GenBank/DDBJ databases">
        <title>Draft genome sequences of two oriental melons (Cucumis melo L. var makuwa).</title>
        <authorList>
            <person name="Kwon S.-Y."/>
        </authorList>
    </citation>
    <scope>NUCLEOTIDE SEQUENCE [LARGE SCALE GENOMIC DNA]</scope>
    <source>
        <strain evidence="4">cv. SW 3</strain>
        <tissue evidence="3">Leaf</tissue>
    </source>
</reference>
<name>A0A5A7TUM7_CUCMM</name>
<dbReference type="OrthoDB" id="1734741at2759"/>
<organism evidence="3 4">
    <name type="scientific">Cucumis melo var. makuwa</name>
    <name type="common">Oriental melon</name>
    <dbReference type="NCBI Taxonomy" id="1194695"/>
    <lineage>
        <taxon>Eukaryota</taxon>
        <taxon>Viridiplantae</taxon>
        <taxon>Streptophyta</taxon>
        <taxon>Embryophyta</taxon>
        <taxon>Tracheophyta</taxon>
        <taxon>Spermatophyta</taxon>
        <taxon>Magnoliopsida</taxon>
        <taxon>eudicotyledons</taxon>
        <taxon>Gunneridae</taxon>
        <taxon>Pentapetalae</taxon>
        <taxon>rosids</taxon>
        <taxon>fabids</taxon>
        <taxon>Cucurbitales</taxon>
        <taxon>Cucurbitaceae</taxon>
        <taxon>Benincaseae</taxon>
        <taxon>Cucumis</taxon>
    </lineage>
</organism>
<evidence type="ECO:0000256" key="1">
    <source>
        <dbReference type="SAM" id="MobiDB-lite"/>
    </source>
</evidence>
<gene>
    <name evidence="3" type="ORF">E6C27_scaffold114G00710</name>
</gene>
<feature type="transmembrane region" description="Helical" evidence="2">
    <location>
        <begin position="121"/>
        <end position="142"/>
    </location>
</feature>
<keyword evidence="2" id="KW-0812">Transmembrane</keyword>
<dbReference type="AlphaFoldDB" id="A0A5A7TUM7"/>
<evidence type="ECO:0000313" key="3">
    <source>
        <dbReference type="EMBL" id="KAA0046548.1"/>
    </source>
</evidence>
<evidence type="ECO:0000256" key="2">
    <source>
        <dbReference type="SAM" id="Phobius"/>
    </source>
</evidence>
<feature type="region of interest" description="Disordered" evidence="1">
    <location>
        <begin position="1"/>
        <end position="94"/>
    </location>
</feature>
<feature type="compositionally biased region" description="Basic and acidic residues" evidence="1">
    <location>
        <begin position="33"/>
        <end position="42"/>
    </location>
</feature>
<dbReference type="STRING" id="1194695.A0A5A7TUM7"/>
<keyword evidence="2" id="KW-0472">Membrane</keyword>
<keyword evidence="2" id="KW-1133">Transmembrane helix</keyword>
<accession>A0A5A7TUM7</accession>
<feature type="compositionally biased region" description="Polar residues" evidence="1">
    <location>
        <begin position="9"/>
        <end position="19"/>
    </location>
</feature>
<proteinExistence type="predicted"/>
<sequence length="162" mass="18192">MMHAKSDSDVTSLAPSSPRSPKRPLYYVQSPSRDSHDGDKSSTHATPAFNSPMESPSHPSYTRHSRSSSASRFSGTFRSSLGRKGSRKRNDKGWPECNVIEEEGDYDDLNGDKGLTRRCQILMALLAFIFIFLLFCLIIWGASRPFKAEIKVKVVFLTLYIL</sequence>
<dbReference type="Proteomes" id="UP000321393">
    <property type="component" value="Unassembled WGS sequence"/>
</dbReference>
<protein>
    <submittedName>
        <fullName evidence="3">Uncharacterized protein</fullName>
    </submittedName>
</protein>
<dbReference type="EMBL" id="SSTE01014001">
    <property type="protein sequence ID" value="KAA0046548.1"/>
    <property type="molecule type" value="Genomic_DNA"/>
</dbReference>
<comment type="caution">
    <text evidence="3">The sequence shown here is derived from an EMBL/GenBank/DDBJ whole genome shotgun (WGS) entry which is preliminary data.</text>
</comment>